<evidence type="ECO:0000256" key="13">
    <source>
        <dbReference type="ARBA" id="ARBA00034629"/>
    </source>
</evidence>
<feature type="region of interest" description="Disordered" evidence="16">
    <location>
        <begin position="1432"/>
        <end position="1477"/>
    </location>
</feature>
<dbReference type="GO" id="GO:0006020">
    <property type="term" value="P:inositol metabolic process"/>
    <property type="evidence" value="ECO:0007669"/>
    <property type="project" value="TreeGrafter"/>
</dbReference>
<dbReference type="Gene3D" id="3.40.50.1240">
    <property type="entry name" value="Phosphoglycerate mutase-like"/>
    <property type="match status" value="1"/>
</dbReference>
<dbReference type="EC" id="2.7.4.24" evidence="15"/>
<dbReference type="InterPro" id="IPR029033">
    <property type="entry name" value="His_PPase_superfam"/>
</dbReference>
<comment type="catalytic activity">
    <reaction evidence="13">
        <text>1D-myo-inositol hexakisphosphate + ATP = 1-diphospho-1D-myo-inositol 2,3,4,5,6-pentakisphosphate + ADP</text>
        <dbReference type="Rhea" id="RHEA:37459"/>
        <dbReference type="ChEBI" id="CHEBI:30616"/>
        <dbReference type="ChEBI" id="CHEBI:58130"/>
        <dbReference type="ChEBI" id="CHEBI:74946"/>
        <dbReference type="ChEBI" id="CHEBI:456216"/>
        <dbReference type="EC" id="2.7.4.24"/>
    </reaction>
    <physiologicalReaction direction="left-to-right" evidence="13">
        <dbReference type="Rhea" id="RHEA:37460"/>
    </physiologicalReaction>
</comment>
<dbReference type="Gene3D" id="3.40.50.11950">
    <property type="match status" value="1"/>
</dbReference>
<dbReference type="RefSeq" id="XP_035584076.1">
    <property type="nucleotide sequence ID" value="XM_035728183.1"/>
</dbReference>
<dbReference type="InterPro" id="IPR040557">
    <property type="entry name" value="VIP1_N"/>
</dbReference>
<accession>A0A6P9FF25</accession>
<feature type="compositionally biased region" description="Low complexity" evidence="16">
    <location>
        <begin position="1164"/>
        <end position="1182"/>
    </location>
</feature>
<evidence type="ECO:0000313" key="19">
    <source>
        <dbReference type="RefSeq" id="XP_035584076.1"/>
    </source>
</evidence>
<protein>
    <recommendedName>
        <fullName evidence="15">Inositol hexakisphosphate and diphosphoinositol-pentakisphosphate kinase</fullName>
        <ecNumber evidence="15">2.7.4.24</ecNumber>
    </recommendedName>
</protein>
<evidence type="ECO:0000256" key="14">
    <source>
        <dbReference type="ARBA" id="ARBA00037056"/>
    </source>
</evidence>
<keyword evidence="11" id="KW-0472">Membrane</keyword>
<feature type="region of interest" description="Disordered" evidence="16">
    <location>
        <begin position="1153"/>
        <end position="1195"/>
    </location>
</feature>
<dbReference type="Pfam" id="PF18086">
    <property type="entry name" value="PPIP5K2_N"/>
    <property type="match status" value="1"/>
</dbReference>
<evidence type="ECO:0000256" key="4">
    <source>
        <dbReference type="ARBA" id="ARBA00022475"/>
    </source>
</evidence>
<keyword evidence="18" id="KW-1185">Reference proteome</keyword>
<comment type="function">
    <text evidence="14">Bifunctional inositol kinase that acts in concert with the IP6K kinases IP6K1, IP6K2 and IP6K3 to synthesize the diphosphate group-containing inositol pyrophosphates diphosphoinositol pentakisphosphate, PP-InsP5, and bis-diphosphoinositol tetrakisphosphate, (PP)2-InsP4. PP-InsP5 and (PP)2-InsP4, also respectively called InsP7 and InsP8, regulate a variety of cellular processes, including apoptosis, vesicle trafficking, cytoskeletal dynamics, exocytosis, insulin signaling and neutrophil activation. Phosphorylates inositol hexakisphosphate (InsP6) at position 1 to produce PP-InsP5 which is in turn phosphorylated by IP6Ks to produce (PP)2-InsP4. Alternatively, phosphorylates PP-InsP5 at position 1, produced by IP6Ks from InsP6, to produce (PP)2-InsP4. Activated when cells are exposed to hyperosmotic stress.</text>
</comment>
<evidence type="ECO:0000256" key="2">
    <source>
        <dbReference type="ARBA" id="ARBA00004514"/>
    </source>
</evidence>
<keyword evidence="10 15" id="KW-0067">ATP-binding</keyword>
<dbReference type="InterPro" id="IPR037446">
    <property type="entry name" value="His_Pase_VIP1"/>
</dbReference>
<dbReference type="Gene3D" id="3.30.470.20">
    <property type="entry name" value="ATP-grasp fold, B domain"/>
    <property type="match status" value="1"/>
</dbReference>
<evidence type="ECO:0000256" key="10">
    <source>
        <dbReference type="ARBA" id="ARBA00022840"/>
    </source>
</evidence>
<evidence type="ECO:0000256" key="5">
    <source>
        <dbReference type="ARBA" id="ARBA00022490"/>
    </source>
</evidence>
<proteinExistence type="inferred from homology"/>
<dbReference type="FunFam" id="3.30.470.20:FF:000003">
    <property type="entry name" value="Inositol hexakisphosphate and diphosphoinositol-pentakisphosphate kinase"/>
    <property type="match status" value="1"/>
</dbReference>
<dbReference type="GO" id="GO:0005524">
    <property type="term" value="F:ATP binding"/>
    <property type="evidence" value="ECO:0007669"/>
    <property type="project" value="UniProtKB-KW"/>
</dbReference>
<keyword evidence="9 15" id="KW-0418">Kinase</keyword>
<dbReference type="GO" id="GO:0033857">
    <property type="term" value="F:5-diphosphoinositol pentakisphosphate 1-kinase activity"/>
    <property type="evidence" value="ECO:0007669"/>
    <property type="project" value="TreeGrafter"/>
</dbReference>
<evidence type="ECO:0000256" key="11">
    <source>
        <dbReference type="ARBA" id="ARBA00023136"/>
    </source>
</evidence>
<evidence type="ECO:0000256" key="3">
    <source>
        <dbReference type="ARBA" id="ARBA00005609"/>
    </source>
</evidence>
<keyword evidence="8 15" id="KW-0547">Nucleotide-binding</keyword>
<feature type="region of interest" description="Disordered" evidence="16">
    <location>
        <begin position="910"/>
        <end position="1016"/>
    </location>
</feature>
<dbReference type="FunFam" id="3.40.50.11950:FF:000001">
    <property type="entry name" value="Inositol hexakisphosphate and diphosphoinositol-pentakisphosphate kinase"/>
    <property type="match status" value="1"/>
</dbReference>
<keyword evidence="4" id="KW-1003">Cell membrane</keyword>
<dbReference type="GO" id="GO:0000828">
    <property type="term" value="F:inositol hexakisphosphate kinase activity"/>
    <property type="evidence" value="ECO:0007669"/>
    <property type="project" value="TreeGrafter"/>
</dbReference>
<keyword evidence="6" id="KW-0597">Phosphoprotein</keyword>
<dbReference type="GO" id="GO:0032958">
    <property type="term" value="P:inositol phosphate biosynthetic process"/>
    <property type="evidence" value="ECO:0007669"/>
    <property type="project" value="TreeGrafter"/>
</dbReference>
<dbReference type="GO" id="GO:0005886">
    <property type="term" value="C:plasma membrane"/>
    <property type="evidence" value="ECO:0007669"/>
    <property type="project" value="UniProtKB-SubCell"/>
</dbReference>
<reference evidence="19" key="1">
    <citation type="submission" date="2025-08" db="UniProtKB">
        <authorList>
            <consortium name="RefSeq"/>
        </authorList>
    </citation>
    <scope>IDENTIFICATION</scope>
    <source>
        <tissue evidence="19">Blood</tissue>
    </source>
</reference>
<dbReference type="FunFam" id="3.40.50.11950:FF:000003">
    <property type="entry name" value="Inositol hexakisphosphate and diphosphoinositol-pentakisphosphate kinase"/>
    <property type="match status" value="1"/>
</dbReference>
<evidence type="ECO:0000256" key="6">
    <source>
        <dbReference type="ARBA" id="ARBA00022553"/>
    </source>
</evidence>
<organism evidence="18 19">
    <name type="scientific">Zalophus californianus</name>
    <name type="common">California sealion</name>
    <dbReference type="NCBI Taxonomy" id="9704"/>
    <lineage>
        <taxon>Eukaryota</taxon>
        <taxon>Metazoa</taxon>
        <taxon>Chordata</taxon>
        <taxon>Craniata</taxon>
        <taxon>Vertebrata</taxon>
        <taxon>Euteleostomi</taxon>
        <taxon>Mammalia</taxon>
        <taxon>Eutheria</taxon>
        <taxon>Laurasiatheria</taxon>
        <taxon>Carnivora</taxon>
        <taxon>Caniformia</taxon>
        <taxon>Pinnipedia</taxon>
        <taxon>Otariidae</taxon>
        <taxon>Zalophus</taxon>
    </lineage>
</organism>
<evidence type="ECO:0000313" key="18">
    <source>
        <dbReference type="Proteomes" id="UP000515165"/>
    </source>
</evidence>
<dbReference type="PANTHER" id="PTHR12750:SF11">
    <property type="entry name" value="INOSITOL HEXAKISPHOSPHATE AND DIPHOSPHOINOSITOL-PENTAKISPHOSPHATE KINASE 1"/>
    <property type="match status" value="1"/>
</dbReference>
<dbReference type="SUPFAM" id="SSF56059">
    <property type="entry name" value="Glutathione synthetase ATP-binding domain-like"/>
    <property type="match status" value="1"/>
</dbReference>
<keyword evidence="5 15" id="KW-0963">Cytoplasm</keyword>
<evidence type="ECO:0000256" key="15">
    <source>
        <dbReference type="RuleBase" id="RU365032"/>
    </source>
</evidence>
<dbReference type="CTD" id="9677"/>
<evidence type="ECO:0000256" key="12">
    <source>
        <dbReference type="ARBA" id="ARBA00033696"/>
    </source>
</evidence>
<feature type="compositionally biased region" description="Polar residues" evidence="16">
    <location>
        <begin position="1447"/>
        <end position="1464"/>
    </location>
</feature>
<dbReference type="Pfam" id="PF00328">
    <property type="entry name" value="His_Phos_2"/>
    <property type="match status" value="1"/>
</dbReference>
<comment type="function">
    <text evidence="15">Bifunctional inositol kinase that acts in concert with the IP6K kinases to synthesize the diphosphate group-containing inositol pyrophosphates diphosphoinositol pentakisphosphate, PP-InsP5, and bis-diphosphoinositol tetrakisphosphate, (PP)2-InsP4. PP-InsP5 and (PP)2-InsP4, also respectively called InsP7 and InsP8, may regulate a variety of cellular processes, including apoptosis, vesicle trafficking, cytoskeletal dynamics, and exocytosis. Phosphorylates inositol hexakisphosphate (InsP6).</text>
</comment>
<evidence type="ECO:0000256" key="8">
    <source>
        <dbReference type="ARBA" id="ARBA00022741"/>
    </source>
</evidence>
<comment type="catalytic activity">
    <reaction evidence="12">
        <text>5-diphospho-1D-myo-inositol 1,2,3,4,6-pentakisphosphate + ATP + H(+) = 1,5-bis(diphospho)-1D-myo-inositol 2,3,4,6-tetrakisphosphate + ADP</text>
        <dbReference type="Rhea" id="RHEA:10276"/>
        <dbReference type="ChEBI" id="CHEBI:15378"/>
        <dbReference type="ChEBI" id="CHEBI:30616"/>
        <dbReference type="ChEBI" id="CHEBI:58628"/>
        <dbReference type="ChEBI" id="CHEBI:77983"/>
        <dbReference type="ChEBI" id="CHEBI:456216"/>
        <dbReference type="EC" id="2.7.4.24"/>
    </reaction>
    <physiologicalReaction direction="left-to-right" evidence="12">
        <dbReference type="Rhea" id="RHEA:10277"/>
    </physiologicalReaction>
</comment>
<evidence type="ECO:0000259" key="17">
    <source>
        <dbReference type="Pfam" id="PF18086"/>
    </source>
</evidence>
<evidence type="ECO:0000256" key="1">
    <source>
        <dbReference type="ARBA" id="ARBA00004236"/>
    </source>
</evidence>
<evidence type="ECO:0000256" key="16">
    <source>
        <dbReference type="SAM" id="MobiDB-lite"/>
    </source>
</evidence>
<sequence>MWSLPASEGESATAHFFLGAGDEGLGTRGIGMRTEESDSELLEDEEDEVPPEPQIIVGICAMTKKSKSKPMTQILERLCRFDYLTVIILGEDVILNEPVENWPSCHCLISFHSKGFPLDKAVAYSKLRNPFLINDLAMQYYIQDRREVYRILQEEGIDLPRYAVLNRDPARPEECNLIEGEDQVEVNGAVFPKPFVEKPVSAEDHNVYIYYPSSAGGGSQRLFRKIGSRSSVYSPESSVRKTGSYIYEEFMPTDGTDVKVYTVGPDYAHAEARKSPALDGKVERDSEGKEIRYPVMLTAMEKLVARKVCVAFKQTVCGFDLLRANGHSFVCDVNGFSFVKNSMKYYDDCAKILGNTIMRELAPQFQIPWSIPTEAEDIPIVPTTSGTMMELRCVIAIIRHGDRTPKQKMKMEVTHPRFFSLFEKHGGYKTGKLKLKRPEQLQEVLDITRLLLAELEKEPGGEIEEKTGKLEQLKSVLEMYGHFSGINRKVQLTYYPHGVKATNEGQDPQREALAPSLLLVLKWGGELTPAGRVQAEELGRAFRCMYPGGQGDYAGFPGCGLLRLHSTFRHDLKIYASDEGRVQMTAAAFAKGLLALEGELTPILVQMVKSANMNGLLDSDGDSLSSCQHRVKARLHHILQQDAPFGPEDYDQLAPTGSTSLLNSMAVIQNPVKVCDQVFALIENLTYQIRERMQDPKSVDLQLYHSETLELMLQRWSKLERDFRQKSGRYDISKIPDIYDCVKYDVQHNGSLGLQGTAELLRLSKALADVVIPQEYGISREEKLEIAVGFCLPLLRKILLDLQRTHEDESVNKLHPLYSRGVLSPGRHVRTRLYFTSESHVHSLLSVFRYGGLLDETQDAQWQRALAYLSAISELNYMTQIVIMLYEDNTRDPLSEERFHVELHFSPGVKGVEEEGSAPTGCGFRPASSENEEMKTDQGSMENLCPGKASDEPDRALQTSPQPPEGPGLPRRSPLIRNRKAGSMEVLSETSSSRPGGYRLFSSARPPTEMKQSGLGSQCTGLFSTTVLGGSSSAPNLQDYARSHGKKLPPASLKHRDELLFVPAVKRFSVSFAKHPTNGFEGCSMVPTIYPLETLHNALSLHQVSEFLSRVCQRHTDAQAQASAALFDSMHSNQASDSPFSPPRTLHSPTLQLRQRSEKPPWYSSGPSSTVSSAGPSSPTAVDGNCPFGFSDQPSLSSHMIEERQSLGMLLRNGEQELPIEGVQEPFEPSQASQEPPVETSQPCQEVAEEISQTCQEVPDISQSCQEVPDISQPCQEVPDISQPCQENHDNIDQTCQEVPQIHQPCQKAGQLCQKISEEAFQFCQENPEEISQPSQEVPVEVGRLAHGFPVGIGGLVQEIHVEGGKPAQETPEELSQPCQEFFAEVGRLALEASAINLLSQDIPEVNKPSQEFLGEDDLQVQEVPEVNQQSWVVPEVTDQLPGEDTPQAQYPSRDPNPQSQSLAGDQYSPLPPATCD</sequence>
<dbReference type="InterPro" id="IPR033379">
    <property type="entry name" value="Acid_Pase_AS"/>
</dbReference>
<dbReference type="GeneID" id="113910005"/>
<comment type="subcellular location">
    <subcellularLocation>
        <location evidence="1">Cell membrane</location>
    </subcellularLocation>
    <subcellularLocation>
        <location evidence="2 15">Cytoplasm</location>
        <location evidence="2 15">Cytosol</location>
    </subcellularLocation>
</comment>
<comment type="similarity">
    <text evidence="3 15">Belongs to the histidine acid phosphatase family. VIP1 subfamily.</text>
</comment>
<dbReference type="InterPro" id="IPR000560">
    <property type="entry name" value="His_Pase_clade-2"/>
</dbReference>
<evidence type="ECO:0000256" key="9">
    <source>
        <dbReference type="ARBA" id="ARBA00022777"/>
    </source>
</evidence>
<name>A0A6P9FF25_ZALCA</name>
<dbReference type="Proteomes" id="UP000515165">
    <property type="component" value="Chromosome 6"/>
</dbReference>
<dbReference type="SUPFAM" id="SSF53254">
    <property type="entry name" value="Phosphoglycerate mutase-like"/>
    <property type="match status" value="1"/>
</dbReference>
<evidence type="ECO:0000256" key="7">
    <source>
        <dbReference type="ARBA" id="ARBA00022679"/>
    </source>
</evidence>
<keyword evidence="7 15" id="KW-0808">Transferase</keyword>
<feature type="domain" description="VIP1 N-terminal" evidence="17">
    <location>
        <begin position="55"/>
        <end position="144"/>
    </location>
</feature>
<dbReference type="PROSITE" id="PS00616">
    <property type="entry name" value="HIS_ACID_PHOSPHAT_1"/>
    <property type="match status" value="1"/>
</dbReference>
<dbReference type="GO" id="GO:0005829">
    <property type="term" value="C:cytosol"/>
    <property type="evidence" value="ECO:0007669"/>
    <property type="project" value="UniProtKB-SubCell"/>
</dbReference>
<dbReference type="CDD" id="cd07061">
    <property type="entry name" value="HP_HAP_like"/>
    <property type="match status" value="1"/>
</dbReference>
<dbReference type="PANTHER" id="PTHR12750">
    <property type="entry name" value="DIPHOSPHOINOSITOL PENTAKISPHOSPHATE KINASE"/>
    <property type="match status" value="1"/>
</dbReference>
<gene>
    <name evidence="19" type="primary">PPIP5K1</name>
</gene>